<dbReference type="EMBL" id="QRQN01000015">
    <property type="protein sequence ID" value="RHN06651.1"/>
    <property type="molecule type" value="Genomic_DNA"/>
</dbReference>
<evidence type="ECO:0000313" key="7">
    <source>
        <dbReference type="Proteomes" id="UP000283513"/>
    </source>
</evidence>
<name>A0A173UJI8_9FIRM</name>
<sequence length="219" mass="25821">MRRERRNGVIMSESYAVNEKRELILQKVKEFIVAHGGIVKKNQLEELHIDYRRILDFVEKGDLIRIKSGYYTIRIGDYSEDELIVKLFPDAVLTMECALYAYGYIKRKPYGYQIAVDKNTSKSRFKLEFPQVTPFYAEPETLQSGVDRIDFGNAKMQIFDKDRLICECLKYEDKMERAVFQEGVLSYIKDEKKNIANLMKYARERRVVKKVQSMIGVWL</sequence>
<gene>
    <name evidence="4" type="ORF">DW856_05675</name>
    <name evidence="3" type="ORF">DW927_08830</name>
    <name evidence="5" type="ORF">DWZ31_12630</name>
    <name evidence="2" type="ORF">ERS852572_02148</name>
</gene>
<organism evidence="2 6">
    <name type="scientific">Roseburia intestinalis</name>
    <dbReference type="NCBI Taxonomy" id="166486"/>
    <lineage>
        <taxon>Bacteria</taxon>
        <taxon>Bacillati</taxon>
        <taxon>Bacillota</taxon>
        <taxon>Clostridia</taxon>
        <taxon>Lachnospirales</taxon>
        <taxon>Lachnospiraceae</taxon>
        <taxon>Roseburia</taxon>
    </lineage>
</organism>
<dbReference type="Proteomes" id="UP000283513">
    <property type="component" value="Unassembled WGS sequence"/>
</dbReference>
<dbReference type="InterPro" id="IPR011037">
    <property type="entry name" value="Pyrv_Knase-like_insert_dom_sf"/>
</dbReference>
<evidence type="ECO:0000313" key="2">
    <source>
        <dbReference type="EMBL" id="CUN15049.1"/>
    </source>
</evidence>
<dbReference type="Proteomes" id="UP000284465">
    <property type="component" value="Unassembled WGS sequence"/>
</dbReference>
<dbReference type="STRING" id="166486.ERS852572_02148"/>
<feature type="domain" description="AbiEi antitoxin N-terminal" evidence="1">
    <location>
        <begin position="26"/>
        <end position="73"/>
    </location>
</feature>
<dbReference type="Proteomes" id="UP000283586">
    <property type="component" value="Unassembled WGS sequence"/>
</dbReference>
<dbReference type="PaxDb" id="166486-ERS852572_02148"/>
<dbReference type="EMBL" id="QSFP01000008">
    <property type="protein sequence ID" value="RHA67423.1"/>
    <property type="molecule type" value="Genomic_DNA"/>
</dbReference>
<dbReference type="Proteomes" id="UP000095350">
    <property type="component" value="Unassembled WGS sequence"/>
</dbReference>
<dbReference type="EMBL" id="CYXZ01000015">
    <property type="protein sequence ID" value="CUN15049.1"/>
    <property type="molecule type" value="Genomic_DNA"/>
</dbReference>
<evidence type="ECO:0000313" key="4">
    <source>
        <dbReference type="EMBL" id="RHC18436.1"/>
    </source>
</evidence>
<accession>A0A173UJI8</accession>
<evidence type="ECO:0000313" key="5">
    <source>
        <dbReference type="EMBL" id="RHN06651.1"/>
    </source>
</evidence>
<protein>
    <recommendedName>
        <fullName evidence="1">AbiEi antitoxin N-terminal domain-containing protein</fullName>
    </recommendedName>
</protein>
<dbReference type="Pfam" id="PF13338">
    <property type="entry name" value="AbiEi_4"/>
    <property type="match status" value="1"/>
</dbReference>
<dbReference type="GeneID" id="61435266"/>
<dbReference type="InterPro" id="IPR025159">
    <property type="entry name" value="AbiEi_N"/>
</dbReference>
<reference evidence="2 6" key="1">
    <citation type="submission" date="2015-09" db="EMBL/GenBank/DDBJ databases">
        <authorList>
            <consortium name="Pathogen Informatics"/>
        </authorList>
    </citation>
    <scope>NUCLEOTIDE SEQUENCE [LARGE SCALE GENOMIC DNA]</scope>
    <source>
        <strain evidence="2 6">2789STDY5834960</strain>
    </source>
</reference>
<dbReference type="SUPFAM" id="SSF50800">
    <property type="entry name" value="PK beta-barrel domain-like"/>
    <property type="match status" value="1"/>
</dbReference>
<evidence type="ECO:0000313" key="8">
    <source>
        <dbReference type="Proteomes" id="UP000283586"/>
    </source>
</evidence>
<proteinExistence type="predicted"/>
<dbReference type="RefSeq" id="WP_006856573.1">
    <property type="nucleotide sequence ID" value="NZ_CABIYH010000015.1"/>
</dbReference>
<dbReference type="AlphaFoldDB" id="A0A173UJI8"/>
<evidence type="ECO:0000313" key="6">
    <source>
        <dbReference type="Proteomes" id="UP000095350"/>
    </source>
</evidence>
<evidence type="ECO:0000313" key="3">
    <source>
        <dbReference type="EMBL" id="RHA67423.1"/>
    </source>
</evidence>
<evidence type="ECO:0000313" key="9">
    <source>
        <dbReference type="Proteomes" id="UP000284465"/>
    </source>
</evidence>
<evidence type="ECO:0000259" key="1">
    <source>
        <dbReference type="Pfam" id="PF13338"/>
    </source>
</evidence>
<dbReference type="EMBL" id="QSHO01000004">
    <property type="protein sequence ID" value="RHC18436.1"/>
    <property type="molecule type" value="Genomic_DNA"/>
</dbReference>
<reference evidence="7 8" key="2">
    <citation type="submission" date="2018-08" db="EMBL/GenBank/DDBJ databases">
        <title>A genome reference for cultivated species of the human gut microbiota.</title>
        <authorList>
            <person name="Zou Y."/>
            <person name="Xue W."/>
            <person name="Luo G."/>
        </authorList>
    </citation>
    <scope>NUCLEOTIDE SEQUENCE [LARGE SCALE GENOMIC DNA]</scope>
    <source>
        <strain evidence="5 8">AF31-21AC</strain>
        <strain evidence="4 7">AM37-1AC</strain>
        <strain evidence="3 9">AM43-11</strain>
    </source>
</reference>
<dbReference type="OrthoDB" id="9801429at2"/>